<dbReference type="GO" id="GO:0003676">
    <property type="term" value="F:nucleic acid binding"/>
    <property type="evidence" value="ECO:0007669"/>
    <property type="project" value="InterPro"/>
</dbReference>
<evidence type="ECO:0000313" key="1">
    <source>
        <dbReference type="Proteomes" id="UP000095283"/>
    </source>
</evidence>
<reference evidence="2" key="1">
    <citation type="submission" date="2016-11" db="UniProtKB">
        <authorList>
            <consortium name="WormBaseParasite"/>
        </authorList>
    </citation>
    <scope>IDENTIFICATION</scope>
</reference>
<keyword evidence="1" id="KW-1185">Reference proteome</keyword>
<dbReference type="WBParaSite" id="Hba_01511">
    <property type="protein sequence ID" value="Hba_01511"/>
    <property type="gene ID" value="Hba_01511"/>
</dbReference>
<dbReference type="Proteomes" id="UP000095283">
    <property type="component" value="Unplaced"/>
</dbReference>
<dbReference type="InterPro" id="IPR036397">
    <property type="entry name" value="RNaseH_sf"/>
</dbReference>
<sequence length="105" mass="12682">MLTKCQVSSMTQKEALVSLKNRKARVAFAREHLTWSTVDWTKVVFSDELKFNRFGSDGNKYMPKSYVRSQKLDRNWIFIQDNDPKSSRNFTKYWLHRKKINKMEW</sequence>
<name>A0A1I7WA10_HETBA</name>
<dbReference type="Gene3D" id="3.30.420.10">
    <property type="entry name" value="Ribonuclease H-like superfamily/Ribonuclease H"/>
    <property type="match status" value="1"/>
</dbReference>
<evidence type="ECO:0000313" key="2">
    <source>
        <dbReference type="WBParaSite" id="Hba_01511"/>
    </source>
</evidence>
<accession>A0A1I7WA10</accession>
<proteinExistence type="predicted"/>
<protein>
    <submittedName>
        <fullName evidence="2">Transposase</fullName>
    </submittedName>
</protein>
<organism evidence="1 2">
    <name type="scientific">Heterorhabditis bacteriophora</name>
    <name type="common">Entomopathogenic nematode worm</name>
    <dbReference type="NCBI Taxonomy" id="37862"/>
    <lineage>
        <taxon>Eukaryota</taxon>
        <taxon>Metazoa</taxon>
        <taxon>Ecdysozoa</taxon>
        <taxon>Nematoda</taxon>
        <taxon>Chromadorea</taxon>
        <taxon>Rhabditida</taxon>
        <taxon>Rhabditina</taxon>
        <taxon>Rhabditomorpha</taxon>
        <taxon>Strongyloidea</taxon>
        <taxon>Heterorhabditidae</taxon>
        <taxon>Heterorhabditis</taxon>
    </lineage>
</organism>
<dbReference type="AlphaFoldDB" id="A0A1I7WA10"/>